<evidence type="ECO:0000313" key="2">
    <source>
        <dbReference type="EMBL" id="KAL1503587.1"/>
    </source>
</evidence>
<evidence type="ECO:0000256" key="1">
    <source>
        <dbReference type="SAM" id="MobiDB-lite"/>
    </source>
</evidence>
<feature type="region of interest" description="Disordered" evidence="1">
    <location>
        <begin position="1"/>
        <end position="84"/>
    </location>
</feature>
<organism evidence="2 3">
    <name type="scientific">Prymnesium parvum</name>
    <name type="common">Toxic golden alga</name>
    <dbReference type="NCBI Taxonomy" id="97485"/>
    <lineage>
        <taxon>Eukaryota</taxon>
        <taxon>Haptista</taxon>
        <taxon>Haptophyta</taxon>
        <taxon>Prymnesiophyceae</taxon>
        <taxon>Prymnesiales</taxon>
        <taxon>Prymnesiaceae</taxon>
        <taxon>Prymnesium</taxon>
    </lineage>
</organism>
<reference evidence="2 3" key="1">
    <citation type="journal article" date="2024" name="Science">
        <title>Giant polyketide synthase enzymes in the biosynthesis of giant marine polyether toxins.</title>
        <authorList>
            <person name="Fallon T.R."/>
            <person name="Shende V.V."/>
            <person name="Wierzbicki I.H."/>
            <person name="Pendleton A.L."/>
            <person name="Watervoot N.F."/>
            <person name="Auber R.P."/>
            <person name="Gonzalez D.J."/>
            <person name="Wisecaver J.H."/>
            <person name="Moore B.S."/>
        </authorList>
    </citation>
    <scope>NUCLEOTIDE SEQUENCE [LARGE SCALE GENOMIC DNA]</scope>
    <source>
        <strain evidence="2 3">12B1</strain>
    </source>
</reference>
<dbReference type="AlphaFoldDB" id="A0AB34INF2"/>
<evidence type="ECO:0000313" key="3">
    <source>
        <dbReference type="Proteomes" id="UP001515480"/>
    </source>
</evidence>
<feature type="compositionally biased region" description="Basic and acidic residues" evidence="1">
    <location>
        <begin position="9"/>
        <end position="28"/>
    </location>
</feature>
<proteinExistence type="predicted"/>
<comment type="caution">
    <text evidence="2">The sequence shown here is derived from an EMBL/GenBank/DDBJ whole genome shotgun (WGS) entry which is preliminary data.</text>
</comment>
<name>A0AB34INF2_PRYPA</name>
<dbReference type="EMBL" id="JBGBPQ010000021">
    <property type="protein sequence ID" value="KAL1503587.1"/>
    <property type="molecule type" value="Genomic_DNA"/>
</dbReference>
<accession>A0AB34INF2</accession>
<keyword evidence="3" id="KW-1185">Reference proteome</keyword>
<protein>
    <submittedName>
        <fullName evidence="2">Uncharacterized protein</fullName>
    </submittedName>
</protein>
<dbReference type="Proteomes" id="UP001515480">
    <property type="component" value="Unassembled WGS sequence"/>
</dbReference>
<gene>
    <name evidence="2" type="ORF">AB1Y20_012065</name>
</gene>
<sequence length="155" mass="16033">METVGGREAGCHDERASEPDGARDREATRSICVETARWSSHEGGSTGKDVHIQTAKASASSDEGDEETPALFMSSMPSSGPTPALQALSALIDEADDPIGTSGGRKRKAASLGTVQVHLALMGGAHTDGAEGPPRRVRAATVSEAMQRRGGCMDT</sequence>